<dbReference type="KEGG" id="ndv:NDEV_1063"/>
<dbReference type="Pfam" id="PF01037">
    <property type="entry name" value="AsnC_trans_reg"/>
    <property type="match status" value="1"/>
</dbReference>
<keyword evidence="3" id="KW-1185">Reference proteome</keyword>
<name>A0A128A3B7_9ARCH</name>
<dbReference type="SUPFAM" id="SSF54909">
    <property type="entry name" value="Dimeric alpha+beta barrel"/>
    <property type="match status" value="1"/>
</dbReference>
<sequence length="84" mass="9278">MITYILATCIPGNEKEVIQKIKELPNIVEVNGIMGKYDIFVKIQADEVMKVDFTIGKLRGVPHITSTVSIPVLYGQGGTIDDEK</sequence>
<accession>A0A128A3B7</accession>
<proteinExistence type="predicted"/>
<dbReference type="Gene3D" id="3.30.70.920">
    <property type="match status" value="1"/>
</dbReference>
<protein>
    <submittedName>
        <fullName evidence="2">Transcriptional regulator, AsnC family</fullName>
    </submittedName>
</protein>
<dbReference type="InterPro" id="IPR011008">
    <property type="entry name" value="Dimeric_a/b-barrel"/>
</dbReference>
<reference evidence="3" key="1">
    <citation type="submission" date="2015-10" db="EMBL/GenBank/DDBJ databases">
        <authorList>
            <person name="Lehtovirta-Morley L.E."/>
            <person name="Vieille C."/>
        </authorList>
    </citation>
    <scope>NUCLEOTIDE SEQUENCE [LARGE SCALE GENOMIC DNA]</scope>
</reference>
<gene>
    <name evidence="2" type="ORF">NDEV_1063</name>
</gene>
<dbReference type="AlphaFoldDB" id="A0A128A3B7"/>
<dbReference type="Proteomes" id="UP000196239">
    <property type="component" value="Chromosome 1"/>
</dbReference>
<organism evidence="2 3">
    <name type="scientific">Nitrosotalea devaniterrae</name>
    <dbReference type="NCBI Taxonomy" id="1078905"/>
    <lineage>
        <taxon>Archaea</taxon>
        <taxon>Nitrososphaerota</taxon>
        <taxon>Nitrososphaeria</taxon>
        <taxon>Nitrosotaleales</taxon>
        <taxon>Nitrosotaleaceae</taxon>
        <taxon>Nitrosotalea</taxon>
    </lineage>
</organism>
<feature type="domain" description="Transcription regulator AsnC/Lrp ligand binding" evidence="1">
    <location>
        <begin position="11"/>
        <end position="73"/>
    </location>
</feature>
<evidence type="ECO:0000313" key="3">
    <source>
        <dbReference type="Proteomes" id="UP000196239"/>
    </source>
</evidence>
<evidence type="ECO:0000313" key="2">
    <source>
        <dbReference type="EMBL" id="CUR51828.1"/>
    </source>
</evidence>
<evidence type="ECO:0000259" key="1">
    <source>
        <dbReference type="Pfam" id="PF01037"/>
    </source>
</evidence>
<dbReference type="EMBL" id="LN890280">
    <property type="protein sequence ID" value="CUR51828.1"/>
    <property type="molecule type" value="Genomic_DNA"/>
</dbReference>
<dbReference type="InterPro" id="IPR019887">
    <property type="entry name" value="Tscrpt_reg_AsnC/Lrp_C"/>
</dbReference>